<protein>
    <submittedName>
        <fullName evidence="4">Nucleoside-diphosphate-sugar epimerase</fullName>
    </submittedName>
</protein>
<accession>A0A9Q2HF68</accession>
<sequence>MRKFLVTGALGQIGTELVVRLREMYGDENVLPTDIRMPEAGPMVGKPFEILDVTDKDRVMEMVGSFQPDSIIHLAALLSATAEKNPALAWDVNMGGLFNTIEAARIYDAQYFTPSSIGSFGPSTPKENTPQDTTQRPTTMYGVNKVTGELLMDYYYTKFGVDTRSVRFPGLISYVQEPGGGTTDYAVEIYYDAIRKGEYTSFIDKGTYMDMMFMDDAIDAVIKLLHADPDRLTTRNAFNVSAMSIEPEMVAESIRKHIPDFKINYDVDPERQSIAETWPNSLDVSEAKKQWDFSPKYDLDKMTEVMLENVSEKLKQKTQ</sequence>
<evidence type="ECO:0000313" key="4">
    <source>
        <dbReference type="EMBL" id="MBB5175933.1"/>
    </source>
</evidence>
<dbReference type="AlphaFoldDB" id="A0A9Q2HF68"/>
<organism evidence="4 5">
    <name type="scientific">Nosocomiicoccus ampullae</name>
    <dbReference type="NCBI Taxonomy" id="489910"/>
    <lineage>
        <taxon>Bacteria</taxon>
        <taxon>Bacillati</taxon>
        <taxon>Bacillota</taxon>
        <taxon>Bacilli</taxon>
        <taxon>Bacillales</taxon>
        <taxon>Staphylococcaceae</taxon>
        <taxon>Nosocomiicoccus</taxon>
    </lineage>
</organism>
<keyword evidence="5" id="KW-1185">Reference proteome</keyword>
<feature type="region of interest" description="Disordered" evidence="2">
    <location>
        <begin position="118"/>
        <end position="139"/>
    </location>
</feature>
<comment type="caution">
    <text evidence="4">The sequence shown here is derived from an EMBL/GenBank/DDBJ whole genome shotgun (WGS) entry which is preliminary data.</text>
</comment>
<evidence type="ECO:0000259" key="3">
    <source>
        <dbReference type="Pfam" id="PF01370"/>
    </source>
</evidence>
<dbReference type="PANTHER" id="PTHR42687:SF1">
    <property type="entry name" value="L-THREONINE 3-DEHYDROGENASE, MITOCHONDRIAL"/>
    <property type="match status" value="1"/>
</dbReference>
<dbReference type="Pfam" id="PF01370">
    <property type="entry name" value="Epimerase"/>
    <property type="match status" value="1"/>
</dbReference>
<dbReference type="GO" id="GO:0006567">
    <property type="term" value="P:L-threonine catabolic process"/>
    <property type="evidence" value="ECO:0007669"/>
    <property type="project" value="TreeGrafter"/>
</dbReference>
<comment type="similarity">
    <text evidence="1">Belongs to the NAD(P)-dependent epimerase/dehydratase family.</text>
</comment>
<dbReference type="EMBL" id="JACHHF010000004">
    <property type="protein sequence ID" value="MBB5175933.1"/>
    <property type="molecule type" value="Genomic_DNA"/>
</dbReference>
<evidence type="ECO:0000256" key="1">
    <source>
        <dbReference type="ARBA" id="ARBA00007637"/>
    </source>
</evidence>
<dbReference type="FunFam" id="3.40.50.720:FF:000077">
    <property type="entry name" value="L-threonine 3-dehydrogenase, mitochondrial"/>
    <property type="match status" value="1"/>
</dbReference>
<reference evidence="4 5" key="1">
    <citation type="submission" date="2020-08" db="EMBL/GenBank/DDBJ databases">
        <title>Genomic Encyclopedia of Type Strains, Phase IV (KMG-IV): sequencing the most valuable type-strain genomes for metagenomic binning, comparative biology and taxonomic classification.</title>
        <authorList>
            <person name="Goeker M."/>
        </authorList>
    </citation>
    <scope>NUCLEOTIDE SEQUENCE [LARGE SCALE GENOMIC DNA]</scope>
    <source>
        <strain evidence="4 5">DSM 19163</strain>
    </source>
</reference>
<gene>
    <name evidence="4" type="ORF">HNQ45_000817</name>
</gene>
<feature type="domain" description="NAD-dependent epimerase/dehydratase" evidence="3">
    <location>
        <begin position="5"/>
        <end position="239"/>
    </location>
</feature>
<dbReference type="Proteomes" id="UP000579136">
    <property type="component" value="Unassembled WGS sequence"/>
</dbReference>
<dbReference type="RefSeq" id="WP_183673708.1">
    <property type="nucleotide sequence ID" value="NZ_CBCRYX010000006.1"/>
</dbReference>
<proteinExistence type="inferred from homology"/>
<evidence type="ECO:0000256" key="2">
    <source>
        <dbReference type="SAM" id="MobiDB-lite"/>
    </source>
</evidence>
<evidence type="ECO:0000313" key="5">
    <source>
        <dbReference type="Proteomes" id="UP000579136"/>
    </source>
</evidence>
<dbReference type="PANTHER" id="PTHR42687">
    <property type="entry name" value="L-THREONINE 3-DEHYDROGENASE"/>
    <property type="match status" value="1"/>
</dbReference>
<dbReference type="InterPro" id="IPR036291">
    <property type="entry name" value="NAD(P)-bd_dom_sf"/>
</dbReference>
<dbReference type="Gene3D" id="3.40.50.720">
    <property type="entry name" value="NAD(P)-binding Rossmann-like Domain"/>
    <property type="match status" value="1"/>
</dbReference>
<name>A0A9Q2HF68_9STAP</name>
<feature type="compositionally biased region" description="Polar residues" evidence="2">
    <location>
        <begin position="118"/>
        <end position="138"/>
    </location>
</feature>
<dbReference type="InterPro" id="IPR001509">
    <property type="entry name" value="Epimerase_deHydtase"/>
</dbReference>
<dbReference type="GO" id="GO:0008743">
    <property type="term" value="F:L-threonine 3-dehydrogenase activity"/>
    <property type="evidence" value="ECO:0007669"/>
    <property type="project" value="TreeGrafter"/>
</dbReference>
<dbReference type="SUPFAM" id="SSF51735">
    <property type="entry name" value="NAD(P)-binding Rossmann-fold domains"/>
    <property type="match status" value="1"/>
</dbReference>
<dbReference type="InterPro" id="IPR051225">
    <property type="entry name" value="NAD(P)_epim/dehydratase"/>
</dbReference>